<evidence type="ECO:0000256" key="3">
    <source>
        <dbReference type="ARBA" id="ARBA00022801"/>
    </source>
</evidence>
<keyword evidence="4" id="KW-0862">Zinc</keyword>
<evidence type="ECO:0000256" key="2">
    <source>
        <dbReference type="ARBA" id="ARBA00022723"/>
    </source>
</evidence>
<dbReference type="OrthoDB" id="152963at2"/>
<keyword evidence="7" id="KW-1185">Reference proteome</keyword>
<dbReference type="GO" id="GO:0006508">
    <property type="term" value="P:proteolysis"/>
    <property type="evidence" value="ECO:0007669"/>
    <property type="project" value="UniProtKB-KW"/>
</dbReference>
<dbReference type="InterPro" id="IPR037518">
    <property type="entry name" value="MPN"/>
</dbReference>
<evidence type="ECO:0000256" key="5">
    <source>
        <dbReference type="ARBA" id="ARBA00023049"/>
    </source>
</evidence>
<dbReference type="EMBL" id="SDPT01000001">
    <property type="protein sequence ID" value="RXZ34456.1"/>
    <property type="molecule type" value="Genomic_DNA"/>
</dbReference>
<protein>
    <submittedName>
        <fullName evidence="6">Uncharacterized protein</fullName>
    </submittedName>
</protein>
<dbReference type="Proteomes" id="UP000292347">
    <property type="component" value="Unassembled WGS sequence"/>
</dbReference>
<evidence type="ECO:0000256" key="1">
    <source>
        <dbReference type="ARBA" id="ARBA00022670"/>
    </source>
</evidence>
<dbReference type="AlphaFoldDB" id="A0A4Q2IVK3"/>
<keyword evidence="5" id="KW-0482">Metalloprotease</keyword>
<dbReference type="PANTHER" id="PTHR30471">
    <property type="entry name" value="DNA REPAIR PROTEIN RADC"/>
    <property type="match status" value="1"/>
</dbReference>
<keyword evidence="2" id="KW-0479">Metal-binding</keyword>
<evidence type="ECO:0000313" key="7">
    <source>
        <dbReference type="Proteomes" id="UP000292347"/>
    </source>
</evidence>
<comment type="caution">
    <text evidence="6">The sequence shown here is derived from an EMBL/GenBank/DDBJ whole genome shotgun (WGS) entry which is preliminary data.</text>
</comment>
<accession>A0A4Q2IVK3</accession>
<gene>
    <name evidence="6" type="ORF">EO081_01830</name>
</gene>
<organism evidence="6 7">
    <name type="scientific">Sphingomonas desiccabilis</name>
    <dbReference type="NCBI Taxonomy" id="429134"/>
    <lineage>
        <taxon>Bacteria</taxon>
        <taxon>Pseudomonadati</taxon>
        <taxon>Pseudomonadota</taxon>
        <taxon>Alphaproteobacteria</taxon>
        <taxon>Sphingomonadales</taxon>
        <taxon>Sphingomonadaceae</taxon>
        <taxon>Sphingomonas</taxon>
    </lineage>
</organism>
<keyword evidence="3" id="KW-0378">Hydrolase</keyword>
<proteinExistence type="predicted"/>
<name>A0A4Q2IVK3_9SPHN</name>
<keyword evidence="1" id="KW-0645">Protease</keyword>
<dbReference type="InterPro" id="IPR025657">
    <property type="entry name" value="RadC_JAB"/>
</dbReference>
<dbReference type="Gene3D" id="3.40.140.10">
    <property type="entry name" value="Cytidine Deaminase, domain 2"/>
    <property type="match status" value="1"/>
</dbReference>
<evidence type="ECO:0000313" key="6">
    <source>
        <dbReference type="EMBL" id="RXZ34456.1"/>
    </source>
</evidence>
<dbReference type="GO" id="GO:0046872">
    <property type="term" value="F:metal ion binding"/>
    <property type="evidence" value="ECO:0007669"/>
    <property type="project" value="UniProtKB-KW"/>
</dbReference>
<dbReference type="Pfam" id="PF04002">
    <property type="entry name" value="RadC"/>
    <property type="match status" value="1"/>
</dbReference>
<evidence type="ECO:0000256" key="4">
    <source>
        <dbReference type="ARBA" id="ARBA00022833"/>
    </source>
</evidence>
<dbReference type="RefSeq" id="WP_129340247.1">
    <property type="nucleotide sequence ID" value="NZ_JACIDD010000001.1"/>
</dbReference>
<dbReference type="CDD" id="cd08071">
    <property type="entry name" value="MPN_DUF2466"/>
    <property type="match status" value="1"/>
</dbReference>
<dbReference type="InterPro" id="IPR001405">
    <property type="entry name" value="UPF0758"/>
</dbReference>
<sequence length="199" mass="21694">MEATSSSSLARALASVSEDADAVAKKLITEFGSANAVFGADVATLTRSAPPAVVEHLYAMKAWMREALHSAVTRGPVMRTHEDVMNYLQFDLSPLRVEQFRVLYIDKYLKLITDDIAGVGDEGGVSASVKEVCRRVLHLGASSIILAHNHPGGGTTPTTNDIEYTRQFVDAGRALNFEVLDHIIVAKENVISMKHLRLF</sequence>
<dbReference type="PANTHER" id="PTHR30471:SF3">
    <property type="entry name" value="UPF0758 PROTEIN YEES-RELATED"/>
    <property type="match status" value="1"/>
</dbReference>
<reference evidence="6 7" key="1">
    <citation type="submission" date="2019-01" db="EMBL/GenBank/DDBJ databases">
        <title>Sphingomonas mucosissima sp. nov. and Sphingomonas desiccabilis sp. nov., from biological soil crusts in the Colorado Plateau, USA.</title>
        <authorList>
            <person name="Zhu D."/>
        </authorList>
    </citation>
    <scope>NUCLEOTIDE SEQUENCE [LARGE SCALE GENOMIC DNA]</scope>
    <source>
        <strain evidence="6 7">CP1D</strain>
    </source>
</reference>
<dbReference type="PROSITE" id="PS50249">
    <property type="entry name" value="MPN"/>
    <property type="match status" value="1"/>
</dbReference>
<dbReference type="GO" id="GO:0008237">
    <property type="term" value="F:metallopeptidase activity"/>
    <property type="evidence" value="ECO:0007669"/>
    <property type="project" value="UniProtKB-KW"/>
</dbReference>